<dbReference type="SUPFAM" id="SSF51197">
    <property type="entry name" value="Clavaminate synthase-like"/>
    <property type="match status" value="1"/>
</dbReference>
<dbReference type="GO" id="GO:0102522">
    <property type="term" value="F:tRNA 4-demethylwyosine alpha-amino-alpha-carboxypropyltransferase activity"/>
    <property type="evidence" value="ECO:0007669"/>
    <property type="project" value="UniProtKB-EC"/>
</dbReference>
<evidence type="ECO:0000256" key="6">
    <source>
        <dbReference type="ARBA" id="ARBA00022691"/>
    </source>
</evidence>
<keyword evidence="5" id="KW-0808">Transferase</keyword>
<dbReference type="CDD" id="cd02440">
    <property type="entry name" value="AdoMet_MTases"/>
    <property type="match status" value="1"/>
</dbReference>
<evidence type="ECO:0000256" key="5">
    <source>
        <dbReference type="ARBA" id="ARBA00022679"/>
    </source>
</evidence>
<feature type="domain" description="SAM-dependent methyltransferase TRM5/TYW2-type" evidence="11">
    <location>
        <begin position="12"/>
        <end position="277"/>
    </location>
</feature>
<dbReference type="GO" id="GO:0005737">
    <property type="term" value="C:cytoplasm"/>
    <property type="evidence" value="ECO:0007669"/>
    <property type="project" value="TreeGrafter"/>
</dbReference>
<dbReference type="Gene3D" id="2.60.120.650">
    <property type="entry name" value="Cupin"/>
    <property type="match status" value="1"/>
</dbReference>
<dbReference type="GO" id="GO:0030488">
    <property type="term" value="P:tRNA methylation"/>
    <property type="evidence" value="ECO:0007669"/>
    <property type="project" value="TreeGrafter"/>
</dbReference>
<evidence type="ECO:0000256" key="3">
    <source>
        <dbReference type="ARBA" id="ARBA00012265"/>
    </source>
</evidence>
<keyword evidence="6" id="KW-0949">S-adenosyl-L-methionine</keyword>
<evidence type="ECO:0000313" key="13">
    <source>
        <dbReference type="Proteomes" id="UP000232323"/>
    </source>
</evidence>
<dbReference type="EC" id="2.5.1.114" evidence="3"/>
<evidence type="ECO:0000256" key="9">
    <source>
        <dbReference type="SAM" id="MobiDB-lite"/>
    </source>
</evidence>
<comment type="similarity">
    <text evidence="2">Belongs to the JARID1 histone demethylase family.</text>
</comment>
<dbReference type="AlphaFoldDB" id="A0A250WZZ3"/>
<evidence type="ECO:0000256" key="2">
    <source>
        <dbReference type="ARBA" id="ARBA00006801"/>
    </source>
</evidence>
<feature type="region of interest" description="Disordered" evidence="9">
    <location>
        <begin position="322"/>
        <end position="342"/>
    </location>
</feature>
<dbReference type="PROSITE" id="PS51684">
    <property type="entry name" value="SAM_MT_TRM5_TYW2"/>
    <property type="match status" value="1"/>
</dbReference>
<sequence length="721" mass="79375">MDELLEDLPVKWERLGDLALLPEGCLVHPAWSSILPDLGGLWTVMAKALGVRRLAKQAKVANTGTRDSQAIMLLGSDGWVEHKEGGVTFCLDVTKCMFSSGNVTERMRIGKLKCSGETVVDLYTGIGYYTIPILACAGADKVYACEWNTNAVTALHRNLRANHIPPDRCVVLQGDCRLKAPQSVADRVLLGLLPSSQGGWQTAVLALKPTGGWLHVHENVLDKAEGEWVETAVQRIQSLTRAIQGRQHWVASVRHVEHVKWYAPHIRHIVVDMELRPSPSVSAVLPSTAEAQECTSSRWISTGAVSANDASFNGYLRGLHEDGSRTSVSKRGTSERTGAAAAEAVTGPESSYWFRSPLTELPRVKEVVVPSAESSIETHQLLWQWFDLQVSRQREPVLLKGLDLGPAVQKWTPEYLADLPSSSTTQVSVHVTHESSGCLDFVNKNFSFKNMTLKELVQAVNKADVSSKADSNSDQLGSHNRDSKPGGSAASASASQTAASQNTTCTKYYLRSVGVNPRKEPAHLHASFPDLAQDIQLPVSLLPPDMTLFSSVLRVGSPGLRLWTHYDVMDTVLMQIRGTKQVLLWPPSDYDNLYMEGSSSPIIGVLDPDLIKYRRYSSAKPVLCTLTPGTALFIPSLWLHNVFSEPGSGASISVNAFWRHLPVEFYEKKDLYGNRDLVQANQADEEVGKVCNLLKELPGHYRAFYAQRLITRLTQQLLKDT</sequence>
<evidence type="ECO:0000259" key="11">
    <source>
        <dbReference type="PROSITE" id="PS51684"/>
    </source>
</evidence>
<dbReference type="SMART" id="SM00558">
    <property type="entry name" value="JmjC"/>
    <property type="match status" value="1"/>
</dbReference>
<dbReference type="EMBL" id="BEGY01000017">
    <property type="protein sequence ID" value="GAX76414.1"/>
    <property type="molecule type" value="Genomic_DNA"/>
</dbReference>
<protein>
    <recommendedName>
        <fullName evidence="3">tRNA(Phe) (4-demethylwyosine(37)-C(7)) aminocarboxypropyltransferase</fullName>
        <ecNumber evidence="3">2.5.1.114</ecNumber>
    </recommendedName>
</protein>
<dbReference type="PANTHER" id="PTHR23245">
    <property type="entry name" value="TRNA METHYLTRANSFERASE"/>
    <property type="match status" value="1"/>
</dbReference>
<dbReference type="Gene3D" id="3.30.300.110">
    <property type="entry name" value="Met-10+ protein-like domains"/>
    <property type="match status" value="1"/>
</dbReference>
<reference evidence="12 13" key="1">
    <citation type="submission" date="2017-08" db="EMBL/GenBank/DDBJ databases">
        <title>Acidophilic green algal genome provides insights into adaptation to an acidic environment.</title>
        <authorList>
            <person name="Hirooka S."/>
            <person name="Hirose Y."/>
            <person name="Kanesaki Y."/>
            <person name="Higuchi S."/>
            <person name="Fujiwara T."/>
            <person name="Onuma R."/>
            <person name="Era A."/>
            <person name="Ohbayashi R."/>
            <person name="Uzuka A."/>
            <person name="Nozaki H."/>
            <person name="Yoshikawa H."/>
            <person name="Miyagishima S.Y."/>
        </authorList>
    </citation>
    <scope>NUCLEOTIDE SEQUENCE [LARGE SCALE GENOMIC DNA]</scope>
    <source>
        <strain evidence="12 13">NIES-2499</strain>
    </source>
</reference>
<evidence type="ECO:0000313" key="12">
    <source>
        <dbReference type="EMBL" id="GAX76414.1"/>
    </source>
</evidence>
<evidence type="ECO:0000256" key="7">
    <source>
        <dbReference type="ARBA" id="ARBA00022694"/>
    </source>
</evidence>
<feature type="compositionally biased region" description="Low complexity" evidence="9">
    <location>
        <begin position="488"/>
        <end position="498"/>
    </location>
</feature>
<evidence type="ECO:0000256" key="8">
    <source>
        <dbReference type="ARBA" id="ARBA00049400"/>
    </source>
</evidence>
<dbReference type="Pfam" id="PF13621">
    <property type="entry name" value="Cupin_8"/>
    <property type="match status" value="1"/>
</dbReference>
<evidence type="ECO:0000256" key="4">
    <source>
        <dbReference type="ARBA" id="ARBA00022603"/>
    </source>
</evidence>
<comment type="catalytic activity">
    <reaction evidence="8">
        <text>4-demethylwyosine(37) in tRNA(Phe) + S-adenosyl-L-methionine = 4-demethyl-7-[(3S)-3-amino-3-carboxypropyl]wyosine(37) in tRNA(Phe) + S-methyl-5'-thioadenosine + H(+)</text>
        <dbReference type="Rhea" id="RHEA:36355"/>
        <dbReference type="Rhea" id="RHEA-COMP:10164"/>
        <dbReference type="Rhea" id="RHEA-COMP:10378"/>
        <dbReference type="ChEBI" id="CHEBI:15378"/>
        <dbReference type="ChEBI" id="CHEBI:17509"/>
        <dbReference type="ChEBI" id="CHEBI:59789"/>
        <dbReference type="ChEBI" id="CHEBI:64315"/>
        <dbReference type="ChEBI" id="CHEBI:73550"/>
        <dbReference type="EC" id="2.5.1.114"/>
    </reaction>
</comment>
<organism evidence="12 13">
    <name type="scientific">Chlamydomonas eustigma</name>
    <dbReference type="NCBI Taxonomy" id="1157962"/>
    <lineage>
        <taxon>Eukaryota</taxon>
        <taxon>Viridiplantae</taxon>
        <taxon>Chlorophyta</taxon>
        <taxon>core chlorophytes</taxon>
        <taxon>Chlorophyceae</taxon>
        <taxon>CS clade</taxon>
        <taxon>Chlamydomonadales</taxon>
        <taxon>Chlamydomonadaceae</taxon>
        <taxon>Chlamydomonas</taxon>
    </lineage>
</organism>
<dbReference type="FunFam" id="3.40.50.150:FF:000131">
    <property type="entry name" value="tRNA wybutosine-synthesizing protein 2/3/4"/>
    <property type="match status" value="1"/>
</dbReference>
<feature type="compositionally biased region" description="Polar residues" evidence="9">
    <location>
        <begin position="468"/>
        <end position="478"/>
    </location>
</feature>
<dbReference type="Pfam" id="PF02475">
    <property type="entry name" value="TRM5-TYW2_MTfase"/>
    <property type="match status" value="1"/>
</dbReference>
<evidence type="ECO:0000256" key="1">
    <source>
        <dbReference type="ARBA" id="ARBA00004797"/>
    </source>
</evidence>
<comment type="pathway">
    <text evidence="1">tRNA modification; wybutosine-tRNA(Phe) biosynthesis.</text>
</comment>
<gene>
    <name evidence="12" type="ORF">CEUSTIGMA_g3859.t1</name>
</gene>
<dbReference type="PROSITE" id="PS51184">
    <property type="entry name" value="JMJC"/>
    <property type="match status" value="1"/>
</dbReference>
<dbReference type="OrthoDB" id="263283at2759"/>
<dbReference type="GO" id="GO:0031591">
    <property type="term" value="P:wybutosine biosynthetic process"/>
    <property type="evidence" value="ECO:0007669"/>
    <property type="project" value="TreeGrafter"/>
</dbReference>
<dbReference type="Gene3D" id="3.40.50.150">
    <property type="entry name" value="Vaccinia Virus protein VP39"/>
    <property type="match status" value="1"/>
</dbReference>
<dbReference type="InterPro" id="IPR029063">
    <property type="entry name" value="SAM-dependent_MTases_sf"/>
</dbReference>
<evidence type="ECO:0000259" key="10">
    <source>
        <dbReference type="PROSITE" id="PS51184"/>
    </source>
</evidence>
<keyword evidence="7" id="KW-0819">tRNA processing</keyword>
<dbReference type="STRING" id="1157962.A0A250WZZ3"/>
<accession>A0A250WZZ3</accession>
<dbReference type="SUPFAM" id="SSF53335">
    <property type="entry name" value="S-adenosyl-L-methionine-dependent methyltransferases"/>
    <property type="match status" value="1"/>
</dbReference>
<dbReference type="InterPro" id="IPR056744">
    <property type="entry name" value="TRM5/TYW2-like_N"/>
</dbReference>
<feature type="domain" description="JmjC" evidence="10">
    <location>
        <begin position="517"/>
        <end position="675"/>
    </location>
</feature>
<name>A0A250WZZ3_9CHLO</name>
<dbReference type="GO" id="GO:0008175">
    <property type="term" value="F:tRNA methyltransferase activity"/>
    <property type="evidence" value="ECO:0007669"/>
    <property type="project" value="TreeGrafter"/>
</dbReference>
<dbReference type="Pfam" id="PF25133">
    <property type="entry name" value="TYW2_N_2"/>
    <property type="match status" value="1"/>
</dbReference>
<proteinExistence type="inferred from homology"/>
<dbReference type="PANTHER" id="PTHR23245:SF25">
    <property type="entry name" value="TRNA WYBUTOSINE-SYNTHESIZING PROTEIN 2 HOMOLOG"/>
    <property type="match status" value="1"/>
</dbReference>
<dbReference type="Proteomes" id="UP000232323">
    <property type="component" value="Unassembled WGS sequence"/>
</dbReference>
<dbReference type="InterPro" id="IPR056743">
    <property type="entry name" value="TRM5-TYW2-like_MTfase"/>
</dbReference>
<dbReference type="InterPro" id="IPR003347">
    <property type="entry name" value="JmjC_dom"/>
</dbReference>
<feature type="region of interest" description="Disordered" evidence="9">
    <location>
        <begin position="467"/>
        <end position="498"/>
    </location>
</feature>
<dbReference type="InterPro" id="IPR041667">
    <property type="entry name" value="Cupin_8"/>
</dbReference>
<keyword evidence="4" id="KW-0489">Methyltransferase</keyword>
<dbReference type="Gene3D" id="6.10.140.1470">
    <property type="match status" value="1"/>
</dbReference>
<comment type="caution">
    <text evidence="12">The sequence shown here is derived from an EMBL/GenBank/DDBJ whole genome shotgun (WGS) entry which is preliminary data.</text>
</comment>
<keyword evidence="13" id="KW-1185">Reference proteome</keyword>
<dbReference type="InterPro" id="IPR030382">
    <property type="entry name" value="MeTrfase_TRM5/TYW2"/>
</dbReference>